<gene>
    <name evidence="1" type="ORF">EGYM00163_LOCUS6628</name>
</gene>
<dbReference type="EMBL" id="HBJA01020801">
    <property type="protein sequence ID" value="CAE0795509.1"/>
    <property type="molecule type" value="Transcribed_RNA"/>
</dbReference>
<accession>A0A7S4FHY5</accession>
<proteinExistence type="predicted"/>
<evidence type="ECO:0000313" key="1">
    <source>
        <dbReference type="EMBL" id="CAE0795509.1"/>
    </source>
</evidence>
<dbReference type="AlphaFoldDB" id="A0A7S4FHY5"/>
<protein>
    <submittedName>
        <fullName evidence="1">Uncharacterized protein</fullName>
    </submittedName>
</protein>
<name>A0A7S4FHY5_9EUGL</name>
<reference evidence="1" key="1">
    <citation type="submission" date="2021-01" db="EMBL/GenBank/DDBJ databases">
        <authorList>
            <person name="Corre E."/>
            <person name="Pelletier E."/>
            <person name="Niang G."/>
            <person name="Scheremetjew M."/>
            <person name="Finn R."/>
            <person name="Kale V."/>
            <person name="Holt S."/>
            <person name="Cochrane G."/>
            <person name="Meng A."/>
            <person name="Brown T."/>
            <person name="Cohen L."/>
        </authorList>
    </citation>
    <scope>NUCLEOTIDE SEQUENCE</scope>
    <source>
        <strain evidence="1">CCMP1594</strain>
    </source>
</reference>
<sequence length="131" mass="14129">MAHGCGIPLPDDVWARHGTRVMQEAGIASVPHHQQPQKVNSGLTAQRRCSKTTASHDVLLFFVCDLAHRVQTRSGVGPQAEAMIDSKRQQRGVLMCSLEGAACVPLTHSSRPLQTLTSAATERSVNHGDEP</sequence>
<organism evidence="1">
    <name type="scientific">Eutreptiella gymnastica</name>
    <dbReference type="NCBI Taxonomy" id="73025"/>
    <lineage>
        <taxon>Eukaryota</taxon>
        <taxon>Discoba</taxon>
        <taxon>Euglenozoa</taxon>
        <taxon>Euglenida</taxon>
        <taxon>Spirocuta</taxon>
        <taxon>Euglenophyceae</taxon>
        <taxon>Eutreptiales</taxon>
        <taxon>Eutreptiaceae</taxon>
        <taxon>Eutreptiella</taxon>
    </lineage>
</organism>